<dbReference type="Pfam" id="PF01910">
    <property type="entry name" value="Thiamine_BP"/>
    <property type="match status" value="1"/>
</dbReference>
<dbReference type="eggNOG" id="COG0011">
    <property type="taxonomic scope" value="Bacteria"/>
</dbReference>
<dbReference type="GO" id="GO:0005829">
    <property type="term" value="C:cytosol"/>
    <property type="evidence" value="ECO:0007669"/>
    <property type="project" value="TreeGrafter"/>
</dbReference>
<dbReference type="InterPro" id="IPR029756">
    <property type="entry name" value="MTH1187/YkoF-like"/>
</dbReference>
<evidence type="ECO:0000256" key="1">
    <source>
        <dbReference type="ARBA" id="ARBA00010272"/>
    </source>
</evidence>
<reference evidence="3 4" key="1">
    <citation type="submission" date="2009-02" db="EMBL/GenBank/DDBJ databases">
        <title>Sequencing of the draft genome and assembly of Dethiobacter alkaliphilus AHT 1.</title>
        <authorList>
            <consortium name="US DOE Joint Genome Institute (JGI-PGF)"/>
            <person name="Lucas S."/>
            <person name="Copeland A."/>
            <person name="Lapidus A."/>
            <person name="Glavina del Rio T."/>
            <person name="Dalin E."/>
            <person name="Tice H."/>
            <person name="Bruce D."/>
            <person name="Goodwin L."/>
            <person name="Pitluck S."/>
            <person name="Larimer F."/>
            <person name="Land M.L."/>
            <person name="Hauser L."/>
            <person name="Muyzer G."/>
        </authorList>
    </citation>
    <scope>NUCLEOTIDE SEQUENCE [LARGE SCALE GENOMIC DNA]</scope>
    <source>
        <strain evidence="3 4">AHT 1</strain>
    </source>
</reference>
<evidence type="ECO:0000313" key="4">
    <source>
        <dbReference type="Proteomes" id="UP000006443"/>
    </source>
</evidence>
<dbReference type="Proteomes" id="UP000006443">
    <property type="component" value="Unassembled WGS sequence"/>
</dbReference>
<keyword evidence="4" id="KW-1185">Reference proteome</keyword>
<dbReference type="STRING" id="555088.DealDRAFT_3032"/>
<dbReference type="AlphaFoldDB" id="C0GKM3"/>
<comment type="caution">
    <text evidence="3">The sequence shown here is derived from an EMBL/GenBank/DDBJ whole genome shotgun (WGS) entry which is preliminary data.</text>
</comment>
<name>C0GKM3_DETAL</name>
<evidence type="ECO:0000259" key="2">
    <source>
        <dbReference type="Pfam" id="PF01910"/>
    </source>
</evidence>
<dbReference type="PANTHER" id="PTHR33777">
    <property type="entry name" value="UPF0045 PROTEIN ECM15"/>
    <property type="match status" value="1"/>
</dbReference>
<dbReference type="SUPFAM" id="SSF89957">
    <property type="entry name" value="MTH1187/YkoF-like"/>
    <property type="match status" value="1"/>
</dbReference>
<organism evidence="3 4">
    <name type="scientific">Dethiobacter alkaliphilus AHT 1</name>
    <dbReference type="NCBI Taxonomy" id="555088"/>
    <lineage>
        <taxon>Bacteria</taxon>
        <taxon>Bacillati</taxon>
        <taxon>Bacillota</taxon>
        <taxon>Dethiobacteria</taxon>
        <taxon>Dethiobacterales</taxon>
        <taxon>Dethiobacteraceae</taxon>
        <taxon>Dethiobacter</taxon>
    </lineage>
</organism>
<feature type="domain" description="Thiamine-binding protein" evidence="2">
    <location>
        <begin position="5"/>
        <end position="93"/>
    </location>
</feature>
<accession>C0GKM3</accession>
<protein>
    <recommendedName>
        <fullName evidence="2">Thiamine-binding protein domain-containing protein</fullName>
    </recommendedName>
</protein>
<dbReference type="InterPro" id="IPR051614">
    <property type="entry name" value="UPF0045_domain"/>
</dbReference>
<dbReference type="InterPro" id="IPR002767">
    <property type="entry name" value="Thiamine_BP"/>
</dbReference>
<dbReference type="EMBL" id="ACJM01000025">
    <property type="protein sequence ID" value="EEG76115.1"/>
    <property type="molecule type" value="Genomic_DNA"/>
</dbReference>
<proteinExistence type="inferred from homology"/>
<dbReference type="NCBIfam" id="TIGR00106">
    <property type="entry name" value="MTH1187 family thiamine-binding protein"/>
    <property type="match status" value="1"/>
</dbReference>
<dbReference type="Gene3D" id="3.30.70.930">
    <property type="match status" value="1"/>
</dbReference>
<dbReference type="PANTHER" id="PTHR33777:SF1">
    <property type="entry name" value="UPF0045 PROTEIN ECM15"/>
    <property type="match status" value="1"/>
</dbReference>
<gene>
    <name evidence="3" type="ORF">DealDRAFT_3032</name>
</gene>
<comment type="similarity">
    <text evidence="1">Belongs to the UPF0045 family.</text>
</comment>
<dbReference type="RefSeq" id="WP_008519034.1">
    <property type="nucleotide sequence ID" value="NZ_ACJM01000025.1"/>
</dbReference>
<evidence type="ECO:0000313" key="3">
    <source>
        <dbReference type="EMBL" id="EEG76115.1"/>
    </source>
</evidence>
<dbReference type="OrthoDB" id="5886358at2"/>
<sequence>MPVLEISIMPIGTDEASFSSYVSQACEVVDKRGLQYQVTPMSTMVEGSMEDLLAVVKDLHSLPFDTGVNRVITNVTIDERRDKELDMSSMVQAANQPQN</sequence>